<comment type="function">
    <text evidence="11">Catalytic subunit of the glycosylphosphatidylinositol-mannosyltransferase I complex which catalyzes the transfer of the first mannose, via an alpha-1,4 bond from a dolichol-phosphate-mannose (Dol-P-Man) to the glucosaminyl acyl phosphatidylinositol (GlcN-(acyl)PI) intermediate to generate alpha-D-Man-(1-&gt;4)-alpha-D-GlcN-(1-&gt;6)-(1-radyl,2-acyl-sn-glycero-3-phospho)-2-acyl-inositol and participates in the sixth step of the glycosylphosphatidylinositol-anchor biosynthesis.</text>
</comment>
<dbReference type="GO" id="GO:0005789">
    <property type="term" value="C:endoplasmic reticulum membrane"/>
    <property type="evidence" value="ECO:0007669"/>
    <property type="project" value="UniProtKB-SubCell"/>
</dbReference>
<dbReference type="PANTHER" id="PTHR12886:SF0">
    <property type="entry name" value="GPI MANNOSYLTRANSFERASE 1"/>
    <property type="match status" value="1"/>
</dbReference>
<dbReference type="Proteomes" id="UP001165085">
    <property type="component" value="Unassembled WGS sequence"/>
</dbReference>
<dbReference type="EC" id="2.4.1.-" evidence="11"/>
<dbReference type="GO" id="GO:0004376">
    <property type="term" value="F:GPI mannosyltransferase activity"/>
    <property type="evidence" value="ECO:0007669"/>
    <property type="project" value="InterPro"/>
</dbReference>
<comment type="caution">
    <text evidence="13">The sequence shown here is derived from an EMBL/GenBank/DDBJ whole genome shotgun (WGS) entry which is preliminary data.</text>
</comment>
<dbReference type="PANTHER" id="PTHR12886">
    <property type="entry name" value="PIG-M MANNOSYLTRANSFERASE"/>
    <property type="match status" value="1"/>
</dbReference>
<comment type="subcellular location">
    <subcellularLocation>
        <location evidence="1 11">Endoplasmic reticulum membrane</location>
        <topology evidence="1 11">Multi-pass membrane protein</topology>
    </subcellularLocation>
</comment>
<feature type="region of interest" description="Disordered" evidence="12">
    <location>
        <begin position="1"/>
        <end position="25"/>
    </location>
</feature>
<proteinExistence type="inferred from homology"/>
<protein>
    <recommendedName>
        <fullName evidence="11">GPI mannosyltransferase 1</fullName>
        <ecNumber evidence="11">2.4.1.-</ecNumber>
    </recommendedName>
    <alternativeName>
        <fullName evidence="11">GPI mannosyltransferase I</fullName>
    </alternativeName>
</protein>
<dbReference type="OrthoDB" id="1741594at2759"/>
<evidence type="ECO:0000256" key="4">
    <source>
        <dbReference type="ARBA" id="ARBA00022502"/>
    </source>
</evidence>
<dbReference type="EMBL" id="BRXY01000220">
    <property type="protein sequence ID" value="GMH78338.1"/>
    <property type="molecule type" value="Genomic_DNA"/>
</dbReference>
<evidence type="ECO:0000256" key="8">
    <source>
        <dbReference type="ARBA" id="ARBA00022824"/>
    </source>
</evidence>
<evidence type="ECO:0000256" key="6">
    <source>
        <dbReference type="ARBA" id="ARBA00022679"/>
    </source>
</evidence>
<dbReference type="AlphaFoldDB" id="A0A9W7B0H2"/>
<feature type="transmembrane region" description="Helical" evidence="11">
    <location>
        <begin position="298"/>
        <end position="325"/>
    </location>
</feature>
<evidence type="ECO:0000313" key="14">
    <source>
        <dbReference type="Proteomes" id="UP001165085"/>
    </source>
</evidence>
<feature type="transmembrane region" description="Helical" evidence="11">
    <location>
        <begin position="273"/>
        <end position="292"/>
    </location>
</feature>
<evidence type="ECO:0000256" key="2">
    <source>
        <dbReference type="ARBA" id="ARBA00004687"/>
    </source>
</evidence>
<gene>
    <name evidence="13" type="ORF">TrST_g3537</name>
</gene>
<feature type="transmembrane region" description="Helical" evidence="11">
    <location>
        <begin position="208"/>
        <end position="229"/>
    </location>
</feature>
<sequence length="406" mass="46733">MYEYSPDSTDSSSSNPNPKQHDPSTFKYTDIDYNVFLDATDFVRQNKNPFDRHTYRYTPLLAYALSLHPHRLFGKVLFSLFDVLTGLLLCSETFGLQNKFYTILTCFYNPITINICTRGSAESLIVLFPVILTLYLITKSSTSSNPYLTISLAGLTHGLSVHTKIYPIIYTPAYLLTLSELPPTRLLPFLRSVGDFTILEKINVRKPLLFGAFSTLIFSTLTYISYVLSGPPSISQGLLYHFARLDHRHNYSPFFYTIYLLLDSKISSTFLSYISRFFLLPTSLIIVEISLISKDLPFTLFLITFIFVAFNKVITGQYFVWYLTLLPLISDSIKWSNLKPQLILLTMTILYWLWNAFRLEMKGRGAFLDVFLASEGFFIANCVLFRGICKNYTKRKRKTKTKTKKQ</sequence>
<organism evidence="13 14">
    <name type="scientific">Triparma strigata</name>
    <dbReference type="NCBI Taxonomy" id="1606541"/>
    <lineage>
        <taxon>Eukaryota</taxon>
        <taxon>Sar</taxon>
        <taxon>Stramenopiles</taxon>
        <taxon>Ochrophyta</taxon>
        <taxon>Bolidophyceae</taxon>
        <taxon>Parmales</taxon>
        <taxon>Triparmaceae</taxon>
        <taxon>Triparma</taxon>
    </lineage>
</organism>
<reference evidence="14" key="1">
    <citation type="journal article" date="2023" name="Commun. Biol.">
        <title>Genome analysis of Parmales, the sister group of diatoms, reveals the evolutionary specialization of diatoms from phago-mixotrophs to photoautotrophs.</title>
        <authorList>
            <person name="Ban H."/>
            <person name="Sato S."/>
            <person name="Yoshikawa S."/>
            <person name="Yamada K."/>
            <person name="Nakamura Y."/>
            <person name="Ichinomiya M."/>
            <person name="Sato N."/>
            <person name="Blanc-Mathieu R."/>
            <person name="Endo H."/>
            <person name="Kuwata A."/>
            <person name="Ogata H."/>
        </authorList>
    </citation>
    <scope>NUCLEOTIDE SEQUENCE [LARGE SCALE GENOMIC DNA]</scope>
    <source>
        <strain evidence="14">NIES 3701</strain>
    </source>
</reference>
<keyword evidence="10 11" id="KW-0472">Membrane</keyword>
<evidence type="ECO:0000256" key="11">
    <source>
        <dbReference type="RuleBase" id="RU365064"/>
    </source>
</evidence>
<keyword evidence="7 11" id="KW-0812">Transmembrane</keyword>
<evidence type="ECO:0000256" key="7">
    <source>
        <dbReference type="ARBA" id="ARBA00022692"/>
    </source>
</evidence>
<evidence type="ECO:0000256" key="12">
    <source>
        <dbReference type="SAM" id="MobiDB-lite"/>
    </source>
</evidence>
<dbReference type="GO" id="GO:1990529">
    <property type="term" value="C:glycosylphosphatidylinositol-mannosyltransferase I complex"/>
    <property type="evidence" value="ECO:0007669"/>
    <property type="project" value="TreeGrafter"/>
</dbReference>
<dbReference type="GO" id="GO:0006506">
    <property type="term" value="P:GPI anchor biosynthetic process"/>
    <property type="evidence" value="ECO:0007669"/>
    <property type="project" value="UniProtKB-KW"/>
</dbReference>
<dbReference type="InterPro" id="IPR007704">
    <property type="entry name" value="PIG-M"/>
</dbReference>
<keyword evidence="14" id="KW-1185">Reference proteome</keyword>
<dbReference type="GO" id="GO:0051751">
    <property type="term" value="F:alpha-1,4-mannosyltransferase activity"/>
    <property type="evidence" value="ECO:0007669"/>
    <property type="project" value="InterPro"/>
</dbReference>
<evidence type="ECO:0000256" key="10">
    <source>
        <dbReference type="ARBA" id="ARBA00023136"/>
    </source>
</evidence>
<keyword evidence="6 11" id="KW-0808">Transferase</keyword>
<evidence type="ECO:0000256" key="9">
    <source>
        <dbReference type="ARBA" id="ARBA00022989"/>
    </source>
</evidence>
<comment type="similarity">
    <text evidence="3 11">Belongs to the PIGM family.</text>
</comment>
<accession>A0A9W7B0H2</accession>
<evidence type="ECO:0000256" key="3">
    <source>
        <dbReference type="ARBA" id="ARBA00011071"/>
    </source>
</evidence>
<evidence type="ECO:0000256" key="1">
    <source>
        <dbReference type="ARBA" id="ARBA00004477"/>
    </source>
</evidence>
<dbReference type="Pfam" id="PF05007">
    <property type="entry name" value="Mannosyl_trans"/>
    <property type="match status" value="1"/>
</dbReference>
<keyword evidence="4 11" id="KW-0337">GPI-anchor biosynthesis</keyword>
<feature type="compositionally biased region" description="Low complexity" evidence="12">
    <location>
        <begin position="1"/>
        <end position="18"/>
    </location>
</feature>
<name>A0A9W7B0H2_9STRA</name>
<comment type="caution">
    <text evidence="11">Lacks conserved residue(s) required for the propagation of feature annotation.</text>
</comment>
<keyword evidence="9 11" id="KW-1133">Transmembrane helix</keyword>
<evidence type="ECO:0000256" key="5">
    <source>
        <dbReference type="ARBA" id="ARBA00022676"/>
    </source>
</evidence>
<feature type="transmembrane region" description="Helical" evidence="11">
    <location>
        <begin position="366"/>
        <end position="388"/>
    </location>
</feature>
<keyword evidence="5 11" id="KW-0328">Glycosyltransferase</keyword>
<comment type="pathway">
    <text evidence="2 11">Glycolipid biosynthesis; glycosylphosphatidylinositol-anchor biosynthesis.</text>
</comment>
<keyword evidence="8 11" id="KW-0256">Endoplasmic reticulum</keyword>
<evidence type="ECO:0000313" key="13">
    <source>
        <dbReference type="EMBL" id="GMH78338.1"/>
    </source>
</evidence>